<dbReference type="Proteomes" id="UP000192223">
    <property type="component" value="Unplaced"/>
</dbReference>
<dbReference type="KEGG" id="apln:108743144"/>
<sequence>MDNTNDCVRTKAEIDDALLLAKLDKNELLPSSQMVYFASTNVFSKNYKLLQLDNHLLSTLEKGESLYIRGQDDDNAVLCTDMCTYNLLETETSNSLLAVKDLNFFEGACDKLGCSSIKVDVFSIFNDYLEPVLSMPRLSKIREVLNKTIYRGPELECDVNECDLCSFDDLLQKAQTSELELRNILNAMPVVTINGKIRLLEQEYHFRVLSYMLKLIEENSWLLDEIVYEDTIDSLSDIVPKEILTSLFEKYTVESKVIDGVQLYKYKEEEVCRFFAQILLLHAGKFNLNEFLQAWQESVPEGMIPKEEMLYGISVINKKSNPPSIRAFAEEDLPENIHERFKILFDVKEKWTVPEITPYVRSLTSPKLDVTALLAKYARVSTVNGTKYYSAKHAK</sequence>
<dbReference type="GO" id="GO:0034088">
    <property type="term" value="P:maintenance of mitotic sister chromatid cohesion"/>
    <property type="evidence" value="ECO:0007669"/>
    <property type="project" value="TreeGrafter"/>
</dbReference>
<organism evidence="4 5">
    <name type="scientific">Agrilus planipennis</name>
    <name type="common">Emerald ash borer</name>
    <name type="synonym">Agrilus marcopoli</name>
    <dbReference type="NCBI Taxonomy" id="224129"/>
    <lineage>
        <taxon>Eukaryota</taxon>
        <taxon>Metazoa</taxon>
        <taxon>Ecdysozoa</taxon>
        <taxon>Arthropoda</taxon>
        <taxon>Hexapoda</taxon>
        <taxon>Insecta</taxon>
        <taxon>Pterygota</taxon>
        <taxon>Neoptera</taxon>
        <taxon>Endopterygota</taxon>
        <taxon>Coleoptera</taxon>
        <taxon>Polyphaga</taxon>
        <taxon>Elateriformia</taxon>
        <taxon>Buprestoidea</taxon>
        <taxon>Buprestidae</taxon>
        <taxon>Agrilinae</taxon>
        <taxon>Agrilus</taxon>
    </lineage>
</organism>
<evidence type="ECO:0000256" key="2">
    <source>
        <dbReference type="ARBA" id="ARBA00017682"/>
    </source>
</evidence>
<name>A0A1W4XMU9_AGRPL</name>
<evidence type="ECO:0000256" key="3">
    <source>
        <dbReference type="ARBA" id="ARBA00022705"/>
    </source>
</evidence>
<protein>
    <recommendedName>
        <fullName evidence="2">Sister chromatid cohesion protein DCC1</fullName>
    </recommendedName>
</protein>
<evidence type="ECO:0000313" key="5">
    <source>
        <dbReference type="RefSeq" id="XP_018334107.1"/>
    </source>
</evidence>
<accession>A0A1W4XMU9</accession>
<dbReference type="GO" id="GO:0000785">
    <property type="term" value="C:chromatin"/>
    <property type="evidence" value="ECO:0007669"/>
    <property type="project" value="TreeGrafter"/>
</dbReference>
<dbReference type="GO" id="GO:0031390">
    <property type="term" value="C:Ctf18 RFC-like complex"/>
    <property type="evidence" value="ECO:0007669"/>
    <property type="project" value="InterPro"/>
</dbReference>
<comment type="similarity">
    <text evidence="1">Belongs to the DCC1 family.</text>
</comment>
<dbReference type="GeneID" id="108743144"/>
<gene>
    <name evidence="5" type="primary">LOC108743144</name>
    <name evidence="6" type="synonym">LOC112905366</name>
</gene>
<dbReference type="OrthoDB" id="5199543at2759"/>
<dbReference type="KEGG" id="apln:112905366"/>
<dbReference type="PANTHER" id="PTHR13395:SF6">
    <property type="entry name" value="SISTER CHROMATID COHESION PROTEIN DCC1"/>
    <property type="match status" value="1"/>
</dbReference>
<reference evidence="5 6" key="1">
    <citation type="submission" date="2025-04" db="UniProtKB">
        <authorList>
            <consortium name="RefSeq"/>
        </authorList>
    </citation>
    <scope>IDENTIFICATION</scope>
    <source>
        <tissue evidence="5 6">Entire body</tissue>
    </source>
</reference>
<dbReference type="PANTHER" id="PTHR13395">
    <property type="entry name" value="SISTER CHROMATID COHESION PROTEIN DCC1-RELATED"/>
    <property type="match status" value="1"/>
</dbReference>
<evidence type="ECO:0000313" key="6">
    <source>
        <dbReference type="RefSeq" id="XP_025833395.1"/>
    </source>
</evidence>
<dbReference type="AlphaFoldDB" id="A0A1W4XMU9"/>
<dbReference type="RefSeq" id="XP_025833395.1">
    <property type="nucleotide sequence ID" value="XM_025977610.1"/>
</dbReference>
<dbReference type="GO" id="GO:0000775">
    <property type="term" value="C:chromosome, centromeric region"/>
    <property type="evidence" value="ECO:0007669"/>
    <property type="project" value="TreeGrafter"/>
</dbReference>
<dbReference type="RefSeq" id="XP_018334107.1">
    <property type="nucleotide sequence ID" value="XM_018478605.1"/>
</dbReference>
<evidence type="ECO:0000256" key="1">
    <source>
        <dbReference type="ARBA" id="ARBA00007017"/>
    </source>
</evidence>
<dbReference type="Pfam" id="PF09724">
    <property type="entry name" value="Dcc1"/>
    <property type="match status" value="1"/>
</dbReference>
<keyword evidence="3" id="KW-0235">DNA replication</keyword>
<proteinExistence type="inferred from homology"/>
<dbReference type="GO" id="GO:0006260">
    <property type="term" value="P:DNA replication"/>
    <property type="evidence" value="ECO:0007669"/>
    <property type="project" value="UniProtKB-KW"/>
</dbReference>
<dbReference type="InterPro" id="IPR019128">
    <property type="entry name" value="Dcc1"/>
</dbReference>
<evidence type="ECO:0000313" key="4">
    <source>
        <dbReference type="Proteomes" id="UP000192223"/>
    </source>
</evidence>
<dbReference type="STRING" id="224129.A0A1W4XMU9"/>
<keyword evidence="4" id="KW-1185">Reference proteome</keyword>